<evidence type="ECO:0000256" key="1">
    <source>
        <dbReference type="SAM" id="MobiDB-lite"/>
    </source>
</evidence>
<feature type="compositionally biased region" description="Acidic residues" evidence="1">
    <location>
        <begin position="32"/>
        <end position="42"/>
    </location>
</feature>
<proteinExistence type="predicted"/>
<gene>
    <name evidence="2" type="ORF">HG543_06730</name>
</gene>
<organism evidence="2 3">
    <name type="scientific">Pyxidicoccus fallax</name>
    <dbReference type="NCBI Taxonomy" id="394095"/>
    <lineage>
        <taxon>Bacteria</taxon>
        <taxon>Pseudomonadati</taxon>
        <taxon>Myxococcota</taxon>
        <taxon>Myxococcia</taxon>
        <taxon>Myxococcales</taxon>
        <taxon>Cystobacterineae</taxon>
        <taxon>Myxococcaceae</taxon>
        <taxon>Pyxidicoccus</taxon>
    </lineage>
</organism>
<dbReference type="EMBL" id="JABBJJ010000020">
    <property type="protein sequence ID" value="NMO14555.1"/>
    <property type="molecule type" value="Genomic_DNA"/>
</dbReference>
<dbReference type="Proteomes" id="UP000518300">
    <property type="component" value="Unassembled WGS sequence"/>
</dbReference>
<evidence type="ECO:0000313" key="3">
    <source>
        <dbReference type="Proteomes" id="UP000518300"/>
    </source>
</evidence>
<sequence>MPKKASKQQKIRKQVYELTPEDLERCPVWEFASDEEGVEGQDEATVRPRPDLSAPLPRHGLLVVKARFLAKDGSEFIGHCTPGPENEPGALQPAIACGPKQVGFWFGMAQPTRKELASHYKALGKKAEDLFPLKFEAVLRTPGYFDSGVIPAFQSYSPEDRDTVVNRV</sequence>
<name>A0A848LCL3_9BACT</name>
<accession>A0A848LCL3</accession>
<reference evidence="2 3" key="1">
    <citation type="submission" date="2020-04" db="EMBL/GenBank/DDBJ databases">
        <title>Draft genome of Pyxidicoccus fallax type strain.</title>
        <authorList>
            <person name="Whitworth D.E."/>
        </authorList>
    </citation>
    <scope>NUCLEOTIDE SEQUENCE [LARGE SCALE GENOMIC DNA]</scope>
    <source>
        <strain evidence="2 3">DSM 14698</strain>
    </source>
</reference>
<feature type="region of interest" description="Disordered" evidence="1">
    <location>
        <begin position="30"/>
        <end position="52"/>
    </location>
</feature>
<dbReference type="RefSeq" id="WP_169343848.1">
    <property type="nucleotide sequence ID" value="NZ_JABBJJ010000020.1"/>
</dbReference>
<protein>
    <submittedName>
        <fullName evidence="2">Uncharacterized protein</fullName>
    </submittedName>
</protein>
<evidence type="ECO:0000313" key="2">
    <source>
        <dbReference type="EMBL" id="NMO14555.1"/>
    </source>
</evidence>
<dbReference type="AlphaFoldDB" id="A0A848LCL3"/>
<comment type="caution">
    <text evidence="2">The sequence shown here is derived from an EMBL/GenBank/DDBJ whole genome shotgun (WGS) entry which is preliminary data.</text>
</comment>
<keyword evidence="3" id="KW-1185">Reference proteome</keyword>